<dbReference type="InterPro" id="IPR041577">
    <property type="entry name" value="RT_RNaseH_2"/>
</dbReference>
<dbReference type="FunFam" id="3.10.20.370:FF:000001">
    <property type="entry name" value="Retrovirus-related Pol polyprotein from transposon 17.6-like protein"/>
    <property type="match status" value="1"/>
</dbReference>
<dbReference type="EMBL" id="CARXXK010000001">
    <property type="protein sequence ID" value="CAI6344571.1"/>
    <property type="molecule type" value="Genomic_DNA"/>
</dbReference>
<evidence type="ECO:0000256" key="7">
    <source>
        <dbReference type="ARBA" id="ARBA00023268"/>
    </source>
</evidence>
<evidence type="ECO:0000256" key="6">
    <source>
        <dbReference type="ARBA" id="ARBA00022918"/>
    </source>
</evidence>
<keyword evidence="3" id="KW-0548">Nucleotidyltransferase</keyword>
<dbReference type="InterPro" id="IPR043128">
    <property type="entry name" value="Rev_trsase/Diguanyl_cyclase"/>
</dbReference>
<dbReference type="Gene3D" id="3.10.10.10">
    <property type="entry name" value="HIV Type 1 Reverse Transcriptase, subunit A, domain 1"/>
    <property type="match status" value="1"/>
</dbReference>
<evidence type="ECO:0000256" key="4">
    <source>
        <dbReference type="ARBA" id="ARBA00022722"/>
    </source>
</evidence>
<evidence type="ECO:0000256" key="5">
    <source>
        <dbReference type="ARBA" id="ARBA00022759"/>
    </source>
</evidence>
<keyword evidence="5" id="KW-0255">Endonuclease</keyword>
<dbReference type="InterPro" id="IPR001584">
    <property type="entry name" value="Integrase_cat-core"/>
</dbReference>
<dbReference type="InterPro" id="IPR043502">
    <property type="entry name" value="DNA/RNA_pol_sf"/>
</dbReference>
<dbReference type="FunFam" id="3.30.420.10:FF:000063">
    <property type="entry name" value="Retrovirus-related Pol polyprotein from transposon 297-like Protein"/>
    <property type="match status" value="1"/>
</dbReference>
<dbReference type="PANTHER" id="PTHR37984">
    <property type="entry name" value="PROTEIN CBG26694"/>
    <property type="match status" value="1"/>
</dbReference>
<accession>A0AAV0VJY9</accession>
<evidence type="ECO:0000259" key="10">
    <source>
        <dbReference type="PROSITE" id="PS50158"/>
    </source>
</evidence>
<dbReference type="InterPro" id="IPR036397">
    <property type="entry name" value="RNaseH_sf"/>
</dbReference>
<evidence type="ECO:0000313" key="14">
    <source>
        <dbReference type="Proteomes" id="UP001160148"/>
    </source>
</evidence>
<evidence type="ECO:0000256" key="9">
    <source>
        <dbReference type="SAM" id="MobiDB-lite"/>
    </source>
</evidence>
<dbReference type="CDD" id="cd09274">
    <property type="entry name" value="RNase_HI_RT_Ty3"/>
    <property type="match status" value="1"/>
</dbReference>
<dbReference type="GO" id="GO:0004519">
    <property type="term" value="F:endonuclease activity"/>
    <property type="evidence" value="ECO:0007669"/>
    <property type="project" value="UniProtKB-KW"/>
</dbReference>
<dbReference type="Gene3D" id="1.10.340.70">
    <property type="match status" value="1"/>
</dbReference>
<feature type="domain" description="Reverse transcriptase" evidence="11">
    <location>
        <begin position="479"/>
        <end position="657"/>
    </location>
</feature>
<dbReference type="SUPFAM" id="SSF53098">
    <property type="entry name" value="Ribonuclease H-like"/>
    <property type="match status" value="1"/>
</dbReference>
<dbReference type="PROSITE" id="PS50158">
    <property type="entry name" value="ZF_CCHC"/>
    <property type="match status" value="1"/>
</dbReference>
<dbReference type="PROSITE" id="PS50878">
    <property type="entry name" value="RT_POL"/>
    <property type="match status" value="1"/>
</dbReference>
<name>A0AAV0VJY9_9HEMI</name>
<dbReference type="GO" id="GO:0008270">
    <property type="term" value="F:zinc ion binding"/>
    <property type="evidence" value="ECO:0007669"/>
    <property type="project" value="UniProtKB-KW"/>
</dbReference>
<dbReference type="InterPro" id="IPR050951">
    <property type="entry name" value="Retrovirus_Pol_polyprotein"/>
</dbReference>
<gene>
    <name evidence="13" type="ORF">MEUPH1_LOCUS1690</name>
</gene>
<dbReference type="FunFam" id="3.30.70.270:FF:000063">
    <property type="entry name" value="Zinc knuckle domaincontaining protein"/>
    <property type="match status" value="1"/>
</dbReference>
<protein>
    <recommendedName>
        <fullName evidence="1">RNA-directed DNA polymerase</fullName>
        <ecNumber evidence="1">2.7.7.49</ecNumber>
    </recommendedName>
</protein>
<keyword evidence="2" id="KW-0808">Transferase</keyword>
<dbReference type="Proteomes" id="UP001160148">
    <property type="component" value="Unassembled WGS sequence"/>
</dbReference>
<dbReference type="GO" id="GO:0042575">
    <property type="term" value="C:DNA polymerase complex"/>
    <property type="evidence" value="ECO:0007669"/>
    <property type="project" value="UniProtKB-ARBA"/>
</dbReference>
<evidence type="ECO:0000259" key="12">
    <source>
        <dbReference type="PROSITE" id="PS50994"/>
    </source>
</evidence>
<dbReference type="SUPFAM" id="SSF56672">
    <property type="entry name" value="DNA/RNA polymerases"/>
    <property type="match status" value="1"/>
</dbReference>
<dbReference type="SUPFAM" id="SSF50630">
    <property type="entry name" value="Acid proteases"/>
    <property type="match status" value="1"/>
</dbReference>
<dbReference type="Gene3D" id="3.30.70.270">
    <property type="match status" value="2"/>
</dbReference>
<dbReference type="InterPro" id="IPR041588">
    <property type="entry name" value="Integrase_H2C2"/>
</dbReference>
<keyword evidence="5" id="KW-0378">Hydrolase</keyword>
<feature type="compositionally biased region" description="Basic residues" evidence="9">
    <location>
        <begin position="242"/>
        <end position="256"/>
    </location>
</feature>
<dbReference type="Gene3D" id="3.30.420.10">
    <property type="entry name" value="Ribonuclease H-like superfamily/Ribonuclease H"/>
    <property type="match status" value="1"/>
</dbReference>
<keyword evidence="6" id="KW-0695">RNA-directed DNA polymerase</keyword>
<dbReference type="Pfam" id="PF17919">
    <property type="entry name" value="RT_RNaseH_2"/>
    <property type="match status" value="1"/>
</dbReference>
<dbReference type="PROSITE" id="PS50994">
    <property type="entry name" value="INTEGRASE"/>
    <property type="match status" value="1"/>
</dbReference>
<keyword evidence="8" id="KW-0863">Zinc-finger</keyword>
<dbReference type="FunFam" id="1.10.340.70:FF:000003">
    <property type="entry name" value="Protein CBG25708"/>
    <property type="match status" value="1"/>
</dbReference>
<keyword evidence="7" id="KW-0511">Multifunctional enzyme</keyword>
<feature type="domain" description="CCHC-type" evidence="10">
    <location>
        <begin position="217"/>
        <end position="231"/>
    </location>
</feature>
<evidence type="ECO:0000256" key="2">
    <source>
        <dbReference type="ARBA" id="ARBA00022679"/>
    </source>
</evidence>
<keyword evidence="4" id="KW-0540">Nuclease</keyword>
<dbReference type="InterPro" id="IPR012337">
    <property type="entry name" value="RNaseH-like_sf"/>
</dbReference>
<evidence type="ECO:0000256" key="3">
    <source>
        <dbReference type="ARBA" id="ARBA00022695"/>
    </source>
</evidence>
<keyword evidence="14" id="KW-1185">Reference proteome</keyword>
<feature type="region of interest" description="Disordered" evidence="9">
    <location>
        <begin position="242"/>
        <end position="269"/>
    </location>
</feature>
<comment type="caution">
    <text evidence="13">The sequence shown here is derived from an EMBL/GenBank/DDBJ whole genome shotgun (WGS) entry which is preliminary data.</text>
</comment>
<dbReference type="GO" id="GO:0015074">
    <property type="term" value="P:DNA integration"/>
    <property type="evidence" value="ECO:0007669"/>
    <property type="project" value="InterPro"/>
</dbReference>
<reference evidence="13 14" key="1">
    <citation type="submission" date="2023-01" db="EMBL/GenBank/DDBJ databases">
        <authorList>
            <person name="Whitehead M."/>
        </authorList>
    </citation>
    <scope>NUCLEOTIDE SEQUENCE [LARGE SCALE GENOMIC DNA]</scope>
</reference>
<sequence length="1315" mass="151462">MLGQVESYVPGDDFCEYAERLEQYFVLNDVKVDKKVAFLLTFIGQETYSILKKLLFPGDPVKKTFEQLIAVLKSHFTPEVNEISERYKFFKEDQKSGQPMSEYIVELKAKAQKCKFETFLNQALRDRLVFGVCDNKLRAILLKESTLTFESACTIAINWELSEKDVKGQSMNQFTVRPKSSNFHTNRSKSVDKRDGKCTRCGGSHFSKEECPVRNWKCRNCDKVGHIAKYCFYSKMNQSKPRARSSSRSKFSKQKYRSSDSVSSEKNNVHELSEELDQMQCYGESKMEDRINSVHQSGSPLLVTVIVQDNEVEMEVDSGACASLISEDMYLKMFSFVPLIDVVVKFVSVTGENVKLSGKLLVNVRLPGDIESKTVRLELFVIKSKKPCVPLLGRAWLDRLYPSWRNVLQLNQVSKSSNILDTLAVKYPNIIPKSSNQVIKNYKAEIVLKDNVKPIFHKAYTVPFKLREKVNVEIDRLVNEGILEPVKFSEWASPIVIVPKSNGSIRICVDCKVTINKFIQTQHYPLPNIEDLFASMASCAVFCVLDLSGAYQQLELASSSKEYLTINTLKGLFRFTRLTFGVASAPAIFQSTMDQILLGLENVFCYLDDILIGEKTVEKCRQKLDLVLDRLNNLNVSINVDKCKFFEKEVDYLGHTLSDKGIRPQIKKLEAIREARAPNNVTELQAYLGLLNYYGKFIPNISSELHDLYKLLRKDVKFVWSDKCQEVFEKSKTLLLQNQVLEIYDQKKPIVVCADGSPYGVGAILSQVVDGVEKPVLFASSSLSPAEQKYSQLHREALAIVFALKKFHKYIYGNKFTLCSDAQALREIFSPQKGTAVVAASRLQRWAVLLSMYEYEFQYRPSKQMVHVDALSRLPLNTGTEIEDDVISRLCITNEFRLSTADVVEALKKDKIVFKVYNYVLRGWPRKVESEIEYYFKLKDNLSTQDDCLFFGDRIVVPEVLKKNILKILHKDHEGIVRMKMAARSVLWWKNMNTDIEKFSKGCEICDQTSNVSKEKVISKWPMVVKPWERVHVDFFHLEGNTFLVVIDAYSKYIVVKLLKKTNCESLIRVLQEVFAFFGLPEEIVSDNGPPFGSWLFNSYGNQSNIKITKTPPFHSQSNGLAERAVQTVKKYFKKYILDRELNNLTVKEKVVRFITVYNTTPSTVTAQSPADRMFSYKLRSILSSINPKSKVTVKEKKKLSFNLKNNKYYEDENSENYFKKNEKVLYRNHFKDYCKWLPATVVKQYTKYLFVIDLNKSTRIVHKNQLRYPRNIDKDHSYYTLPKSNELHTESKESVVVRRSERDRKPTKRYGFDN</sequence>
<evidence type="ECO:0000313" key="13">
    <source>
        <dbReference type="EMBL" id="CAI6344571.1"/>
    </source>
</evidence>
<dbReference type="PANTHER" id="PTHR37984:SF5">
    <property type="entry name" value="PROTEIN NYNRIN-LIKE"/>
    <property type="match status" value="1"/>
</dbReference>
<proteinExistence type="predicted"/>
<organism evidence="13 14">
    <name type="scientific">Macrosiphum euphorbiae</name>
    <name type="common">potato aphid</name>
    <dbReference type="NCBI Taxonomy" id="13131"/>
    <lineage>
        <taxon>Eukaryota</taxon>
        <taxon>Metazoa</taxon>
        <taxon>Ecdysozoa</taxon>
        <taxon>Arthropoda</taxon>
        <taxon>Hexapoda</taxon>
        <taxon>Insecta</taxon>
        <taxon>Pterygota</taxon>
        <taxon>Neoptera</taxon>
        <taxon>Paraneoptera</taxon>
        <taxon>Hemiptera</taxon>
        <taxon>Sternorrhyncha</taxon>
        <taxon>Aphidomorpha</taxon>
        <taxon>Aphidoidea</taxon>
        <taxon>Aphididae</taxon>
        <taxon>Macrosiphini</taxon>
        <taxon>Macrosiphum</taxon>
    </lineage>
</organism>
<evidence type="ECO:0000259" key="11">
    <source>
        <dbReference type="PROSITE" id="PS50878"/>
    </source>
</evidence>
<feature type="region of interest" description="Disordered" evidence="9">
    <location>
        <begin position="1291"/>
        <end position="1315"/>
    </location>
</feature>
<dbReference type="Pfam" id="PF00078">
    <property type="entry name" value="RVT_1"/>
    <property type="match status" value="1"/>
</dbReference>
<dbReference type="CDD" id="cd01647">
    <property type="entry name" value="RT_LTR"/>
    <property type="match status" value="1"/>
</dbReference>
<dbReference type="GO" id="GO:0003964">
    <property type="term" value="F:RNA-directed DNA polymerase activity"/>
    <property type="evidence" value="ECO:0007669"/>
    <property type="project" value="UniProtKB-KW"/>
</dbReference>
<feature type="domain" description="Integrase catalytic" evidence="12">
    <location>
        <begin position="1023"/>
        <end position="1178"/>
    </location>
</feature>
<dbReference type="InterPro" id="IPR001878">
    <property type="entry name" value="Znf_CCHC"/>
</dbReference>
<keyword evidence="8" id="KW-0862">Zinc</keyword>
<dbReference type="EC" id="2.7.7.49" evidence="1"/>
<dbReference type="Pfam" id="PF17921">
    <property type="entry name" value="Integrase_H2C2"/>
    <property type="match status" value="1"/>
</dbReference>
<evidence type="ECO:0000256" key="8">
    <source>
        <dbReference type="PROSITE-ProRule" id="PRU00047"/>
    </source>
</evidence>
<dbReference type="InterPro" id="IPR021109">
    <property type="entry name" value="Peptidase_aspartic_dom_sf"/>
</dbReference>
<dbReference type="InterPro" id="IPR000477">
    <property type="entry name" value="RT_dom"/>
</dbReference>
<dbReference type="Gene3D" id="2.40.70.10">
    <property type="entry name" value="Acid Proteases"/>
    <property type="match status" value="1"/>
</dbReference>
<dbReference type="Gene3D" id="3.10.20.370">
    <property type="match status" value="1"/>
</dbReference>
<keyword evidence="8" id="KW-0479">Metal-binding</keyword>
<dbReference type="Pfam" id="PF00665">
    <property type="entry name" value="rve"/>
    <property type="match status" value="1"/>
</dbReference>
<dbReference type="GO" id="GO:0003676">
    <property type="term" value="F:nucleic acid binding"/>
    <property type="evidence" value="ECO:0007669"/>
    <property type="project" value="InterPro"/>
</dbReference>
<dbReference type="Gene3D" id="4.10.60.10">
    <property type="entry name" value="Zinc finger, CCHC-type"/>
    <property type="match status" value="1"/>
</dbReference>
<evidence type="ECO:0000256" key="1">
    <source>
        <dbReference type="ARBA" id="ARBA00012493"/>
    </source>
</evidence>